<keyword evidence="3" id="KW-0547">Nucleotide-binding</keyword>
<evidence type="ECO:0000313" key="7">
    <source>
        <dbReference type="EMBL" id="GKY90123.1"/>
    </source>
</evidence>
<keyword evidence="2" id="KW-0813">Transport</keyword>
<gene>
    <name evidence="7" type="ORF">STA1M1_39920</name>
</gene>
<sequence>MKDVSLRLDKGEILAIVGANGAGKSTLLRAIAGSHGAYDGHVMLNGAPLDHLKSHQRVRAGLALVPEGRRLFATMSVQENLALGAQVGRAGAWTPARVFEVFDNLVKRRHSRALNLSGGEQQATAIGRALVTNPDVILLDEVSLGLSPAVVDRVYSIMPALRETHTSVVIVEQDLGRAMAVADRVICMLEGRIVLEGRSADLTREDIIGAYFGLSGQQAQKEPVG</sequence>
<dbReference type="EMBL" id="BROH01000018">
    <property type="protein sequence ID" value="GKY90123.1"/>
    <property type="molecule type" value="Genomic_DNA"/>
</dbReference>
<evidence type="ECO:0000256" key="2">
    <source>
        <dbReference type="ARBA" id="ARBA00022448"/>
    </source>
</evidence>
<dbReference type="SUPFAM" id="SSF52540">
    <property type="entry name" value="P-loop containing nucleoside triphosphate hydrolases"/>
    <property type="match status" value="1"/>
</dbReference>
<dbReference type="SMART" id="SM00382">
    <property type="entry name" value="AAA"/>
    <property type="match status" value="1"/>
</dbReference>
<protein>
    <submittedName>
        <fullName evidence="7">ABC transporter ATP-binding protein</fullName>
    </submittedName>
</protein>
<dbReference type="Proteomes" id="UP001144205">
    <property type="component" value="Unassembled WGS sequence"/>
</dbReference>
<evidence type="ECO:0000256" key="1">
    <source>
        <dbReference type="ARBA" id="ARBA00005417"/>
    </source>
</evidence>
<feature type="domain" description="ABC transporter" evidence="6">
    <location>
        <begin position="1"/>
        <end position="215"/>
    </location>
</feature>
<keyword evidence="4 7" id="KW-0067">ATP-binding</keyword>
<evidence type="ECO:0000256" key="4">
    <source>
        <dbReference type="ARBA" id="ARBA00022840"/>
    </source>
</evidence>
<dbReference type="GO" id="GO:0005524">
    <property type="term" value="F:ATP binding"/>
    <property type="evidence" value="ECO:0007669"/>
    <property type="project" value="UniProtKB-KW"/>
</dbReference>
<accession>A0ABQ5LZK4</accession>
<dbReference type="Pfam" id="PF00005">
    <property type="entry name" value="ABC_tran"/>
    <property type="match status" value="1"/>
</dbReference>
<dbReference type="Gene3D" id="3.40.50.300">
    <property type="entry name" value="P-loop containing nucleotide triphosphate hydrolases"/>
    <property type="match status" value="1"/>
</dbReference>
<evidence type="ECO:0000256" key="3">
    <source>
        <dbReference type="ARBA" id="ARBA00022741"/>
    </source>
</evidence>
<comment type="caution">
    <text evidence="7">The sequence shown here is derived from an EMBL/GenBank/DDBJ whole genome shotgun (WGS) entry which is preliminary data.</text>
</comment>
<comment type="similarity">
    <text evidence="1">Belongs to the ABC transporter superfamily.</text>
</comment>
<dbReference type="CDD" id="cd03224">
    <property type="entry name" value="ABC_TM1139_LivF_branched"/>
    <property type="match status" value="1"/>
</dbReference>
<dbReference type="PROSITE" id="PS50893">
    <property type="entry name" value="ABC_TRANSPORTER_2"/>
    <property type="match status" value="1"/>
</dbReference>
<reference evidence="7" key="1">
    <citation type="journal article" date="2023" name="Int. J. Syst. Evol. Microbiol.">
        <title>Sinisalibacter aestuarii sp. nov., isolated from estuarine sediment of the Arakawa River.</title>
        <authorList>
            <person name="Arafat S.T."/>
            <person name="Hirano S."/>
            <person name="Sato A."/>
            <person name="Takeuchi K."/>
            <person name="Yasuda T."/>
            <person name="Terahara T."/>
            <person name="Hamada M."/>
            <person name="Kobayashi T."/>
        </authorList>
    </citation>
    <scope>NUCLEOTIDE SEQUENCE</scope>
    <source>
        <strain evidence="7">B-399</strain>
    </source>
</reference>
<evidence type="ECO:0000313" key="8">
    <source>
        <dbReference type="Proteomes" id="UP001144205"/>
    </source>
</evidence>
<keyword evidence="5" id="KW-0029">Amino-acid transport</keyword>
<dbReference type="InterPro" id="IPR027417">
    <property type="entry name" value="P-loop_NTPase"/>
</dbReference>
<dbReference type="PANTHER" id="PTHR43820">
    <property type="entry name" value="HIGH-AFFINITY BRANCHED-CHAIN AMINO ACID TRANSPORT ATP-BINDING PROTEIN LIVF"/>
    <property type="match status" value="1"/>
</dbReference>
<dbReference type="InterPro" id="IPR003593">
    <property type="entry name" value="AAA+_ATPase"/>
</dbReference>
<dbReference type="PANTHER" id="PTHR43820:SF5">
    <property type="entry name" value="HIGH-AFFINITY BRANCHED-CHAIN AMINO ACID TRANSPORT ATP-BINDING PROTEIN"/>
    <property type="match status" value="1"/>
</dbReference>
<organism evidence="7 8">
    <name type="scientific">Sinisalibacter aestuarii</name>
    <dbReference type="NCBI Taxonomy" id="2949426"/>
    <lineage>
        <taxon>Bacteria</taxon>
        <taxon>Pseudomonadati</taxon>
        <taxon>Pseudomonadota</taxon>
        <taxon>Alphaproteobacteria</taxon>
        <taxon>Rhodobacterales</taxon>
        <taxon>Roseobacteraceae</taxon>
        <taxon>Sinisalibacter</taxon>
    </lineage>
</organism>
<name>A0ABQ5LZK4_9RHOB</name>
<evidence type="ECO:0000259" key="6">
    <source>
        <dbReference type="PROSITE" id="PS50893"/>
    </source>
</evidence>
<evidence type="ECO:0000256" key="5">
    <source>
        <dbReference type="ARBA" id="ARBA00022970"/>
    </source>
</evidence>
<keyword evidence="8" id="KW-1185">Reference proteome</keyword>
<dbReference type="InterPro" id="IPR052156">
    <property type="entry name" value="BCAA_Transport_ATP-bd_LivF"/>
</dbReference>
<dbReference type="InterPro" id="IPR003439">
    <property type="entry name" value="ABC_transporter-like_ATP-bd"/>
</dbReference>
<proteinExistence type="inferred from homology"/>